<dbReference type="OrthoDB" id="9832160at2759"/>
<dbReference type="KEGG" id="tmu:101348539"/>
<dbReference type="Proteomes" id="UP000248480">
    <property type="component" value="Unplaced"/>
</dbReference>
<keyword evidence="2" id="KW-1185">Reference proteome</keyword>
<dbReference type="InterPro" id="IPR027845">
    <property type="entry name" value="DUF4548"/>
</dbReference>
<name>A0A2Y9FZI8_TRIMA</name>
<gene>
    <name evidence="3" type="primary">CUNH1orf105</name>
</gene>
<dbReference type="PANTHER" id="PTHR39410">
    <property type="entry name" value="RIKEN CDNA 4930558K02 GENE"/>
    <property type="match status" value="1"/>
</dbReference>
<dbReference type="InParanoid" id="A0A2Y9FZI8"/>
<proteinExistence type="predicted"/>
<dbReference type="RefSeq" id="XP_012413200.1">
    <property type="nucleotide sequence ID" value="XM_012557746.2"/>
</dbReference>
<dbReference type="CTD" id="101642985"/>
<dbReference type="FunCoup" id="A0A2Y9FZI8">
    <property type="interactions" value="14"/>
</dbReference>
<evidence type="ECO:0000313" key="2">
    <source>
        <dbReference type="Proteomes" id="UP000248480"/>
    </source>
</evidence>
<dbReference type="GeneID" id="101348539"/>
<dbReference type="PANTHER" id="PTHR39410:SF1">
    <property type="entry name" value="RIKEN CDNA 4930558K02 GENE"/>
    <property type="match status" value="1"/>
</dbReference>
<evidence type="ECO:0000313" key="3">
    <source>
        <dbReference type="RefSeq" id="XP_012413200.1"/>
    </source>
</evidence>
<feature type="region of interest" description="Disordered" evidence="1">
    <location>
        <begin position="47"/>
        <end position="79"/>
    </location>
</feature>
<dbReference type="AlphaFoldDB" id="A0A2Y9FZI8"/>
<dbReference type="Pfam" id="PF15081">
    <property type="entry name" value="DUF4548"/>
    <property type="match status" value="1"/>
</dbReference>
<sequence length="325" mass="35978">MWATPASRVGAEVVCPWGHPTDPPGSPLPATAPHPAVGLRWMAEEKGTRKHRRPLGTHLPAGSQGCSARGGRPPASFPIRDAGVATATEQFRFRPHLHGKSVLLLLVSTTRTLLPPPGRSEDLLAVLPGTGPKRNAGNLGKLIPTERQVSVPKFDKIPWLSEASFINKPLVLSLPKRSPQSSTTILISSKKDMNLPFLFQVPDALSKVSRSQSNSVLLRNRQLCSTCRERKMVQPRTMLIPDDLKLSFENFMSHRMMGLHPPRAKTVPKLPHDDILTENIDYRLPILGPRTAVFQDLLSDAYRTLQERQLSSLPRKGPISKTMRR</sequence>
<accession>A0A2Y9FZI8</accession>
<organism evidence="2 3">
    <name type="scientific">Trichechus manatus latirostris</name>
    <name type="common">Florida manatee</name>
    <dbReference type="NCBI Taxonomy" id="127582"/>
    <lineage>
        <taxon>Eukaryota</taxon>
        <taxon>Metazoa</taxon>
        <taxon>Chordata</taxon>
        <taxon>Craniata</taxon>
        <taxon>Vertebrata</taxon>
        <taxon>Euteleostomi</taxon>
        <taxon>Mammalia</taxon>
        <taxon>Eutheria</taxon>
        <taxon>Afrotheria</taxon>
        <taxon>Sirenia</taxon>
        <taxon>Trichechidae</taxon>
        <taxon>Trichechus</taxon>
    </lineage>
</organism>
<protein>
    <submittedName>
        <fullName evidence="3">Uncharacterized protein C1orf105 homolog</fullName>
    </submittedName>
</protein>
<reference evidence="3" key="1">
    <citation type="submission" date="2025-08" db="UniProtKB">
        <authorList>
            <consortium name="RefSeq"/>
        </authorList>
    </citation>
    <scope>IDENTIFICATION</scope>
</reference>
<dbReference type="STRING" id="127582.A0A2Y9FZI8"/>
<evidence type="ECO:0000256" key="1">
    <source>
        <dbReference type="SAM" id="MobiDB-lite"/>
    </source>
</evidence>